<dbReference type="Proteomes" id="UP000095283">
    <property type="component" value="Unplaced"/>
</dbReference>
<dbReference type="InterPro" id="IPR036397">
    <property type="entry name" value="RNaseH_sf"/>
</dbReference>
<dbReference type="GO" id="GO:0003676">
    <property type="term" value="F:nucleic acid binding"/>
    <property type="evidence" value="ECO:0007669"/>
    <property type="project" value="InterPro"/>
</dbReference>
<dbReference type="AlphaFoldDB" id="A0A1I7X5A9"/>
<accession>A0A1I7X5A9</accession>
<name>A0A1I7X5A9_HETBA</name>
<reference evidence="2" key="1">
    <citation type="submission" date="2016-11" db="UniProtKB">
        <authorList>
            <consortium name="WormBaseParasite"/>
        </authorList>
    </citation>
    <scope>IDENTIFICATION</scope>
</reference>
<organism evidence="1 2">
    <name type="scientific">Heterorhabditis bacteriophora</name>
    <name type="common">Entomopathogenic nematode worm</name>
    <dbReference type="NCBI Taxonomy" id="37862"/>
    <lineage>
        <taxon>Eukaryota</taxon>
        <taxon>Metazoa</taxon>
        <taxon>Ecdysozoa</taxon>
        <taxon>Nematoda</taxon>
        <taxon>Chromadorea</taxon>
        <taxon>Rhabditida</taxon>
        <taxon>Rhabditina</taxon>
        <taxon>Rhabditomorpha</taxon>
        <taxon>Strongyloidea</taxon>
        <taxon>Heterorhabditidae</taxon>
        <taxon>Heterorhabditis</taxon>
    </lineage>
</organism>
<dbReference type="Gene3D" id="3.30.420.10">
    <property type="entry name" value="Ribonuclease H-like superfamily/Ribonuclease H"/>
    <property type="match status" value="1"/>
</dbReference>
<dbReference type="WBParaSite" id="Hba_12650">
    <property type="protein sequence ID" value="Hba_12650"/>
    <property type="gene ID" value="Hba_12650"/>
</dbReference>
<protein>
    <submittedName>
        <fullName evidence="2">DDE_3 domain-containing protein</fullName>
    </submittedName>
</protein>
<sequence length="127" mass="14509">MCCSKRRNKWESVGEGSGECGGCDSTSYPDSLSACTVICATRPCVILEEDESMSVDQCNLNPIEKVWHQLKHYLRSEYKPTTKEELMDGIRHFWKTFMTVDQCRRYVGHIQKVMKIVQSVNGDHSGE</sequence>
<evidence type="ECO:0000313" key="1">
    <source>
        <dbReference type="Proteomes" id="UP000095283"/>
    </source>
</evidence>
<evidence type="ECO:0000313" key="2">
    <source>
        <dbReference type="WBParaSite" id="Hba_12650"/>
    </source>
</evidence>
<keyword evidence="1" id="KW-1185">Reference proteome</keyword>
<proteinExistence type="predicted"/>